<evidence type="ECO:0000313" key="2">
    <source>
        <dbReference type="Proteomes" id="UP001209922"/>
    </source>
</evidence>
<protein>
    <submittedName>
        <fullName evidence="1">Uncharacterized protein</fullName>
    </submittedName>
</protein>
<organism evidence="1 2">
    <name type="scientific">Xanthomonas chitinilytica</name>
    <dbReference type="NCBI Taxonomy" id="2989819"/>
    <lineage>
        <taxon>Bacteria</taxon>
        <taxon>Pseudomonadati</taxon>
        <taxon>Pseudomonadota</taxon>
        <taxon>Gammaproteobacteria</taxon>
        <taxon>Lysobacterales</taxon>
        <taxon>Lysobacteraceae</taxon>
        <taxon>Xanthomonas</taxon>
    </lineage>
</organism>
<reference evidence="1 2" key="1">
    <citation type="submission" date="2022-10" db="EMBL/GenBank/DDBJ databases">
        <title>Xanthomonas sp. H13-6.</title>
        <authorList>
            <person name="Liu X."/>
            <person name="Deng Z."/>
            <person name="Jiang Y."/>
            <person name="Yu T."/>
            <person name="Ai J."/>
        </authorList>
    </citation>
    <scope>NUCLEOTIDE SEQUENCE [LARGE SCALE GENOMIC DNA]</scope>
    <source>
        <strain evidence="1 2">H13-6</strain>
    </source>
</reference>
<comment type="caution">
    <text evidence="1">The sequence shown here is derived from an EMBL/GenBank/DDBJ whole genome shotgun (WGS) entry which is preliminary data.</text>
</comment>
<dbReference type="Proteomes" id="UP001209922">
    <property type="component" value="Unassembled WGS sequence"/>
</dbReference>
<accession>A0ABT3JVS3</accession>
<dbReference type="EMBL" id="JAPCHY010000005">
    <property type="protein sequence ID" value="MCW4472566.1"/>
    <property type="molecule type" value="Genomic_DNA"/>
</dbReference>
<evidence type="ECO:0000313" key="1">
    <source>
        <dbReference type="EMBL" id="MCW4472566.1"/>
    </source>
</evidence>
<name>A0ABT3JVS3_9XANT</name>
<keyword evidence="2" id="KW-1185">Reference proteome</keyword>
<sequence length="217" mass="23748">MTTPRTNRMARWALSLALFFAGCAITFIVCRELIREAADSGLERRKEVIADDRQRIRIPGIGVVEYQRLFEAVSEPGETMDEFAARIGPRLREFSDQTGFEACGVIATDGQRFGVVIGSNRSHVACANFTSKVPVGMQATEETIHSHGRNRSFNANRNDVALQGQFFHGQVGLRGVAGQNVREFSAMDYEGGPGYLATPNGVIHQRGQGTTRTVSGP</sequence>
<proteinExistence type="predicted"/>
<dbReference type="RefSeq" id="WP_265127524.1">
    <property type="nucleotide sequence ID" value="NZ_JAPCHY010000005.1"/>
</dbReference>
<gene>
    <name evidence="1" type="ORF">OK345_08620</name>
</gene>
<dbReference type="PROSITE" id="PS51257">
    <property type="entry name" value="PROKAR_LIPOPROTEIN"/>
    <property type="match status" value="1"/>
</dbReference>